<dbReference type="EMBL" id="CVQV01000022">
    <property type="protein sequence ID" value="CRK76489.1"/>
    <property type="molecule type" value="Genomic_DNA"/>
</dbReference>
<organism evidence="6 7">
    <name type="scientific">Nereida ignava</name>
    <dbReference type="NCBI Taxonomy" id="282199"/>
    <lineage>
        <taxon>Bacteria</taxon>
        <taxon>Pseudomonadati</taxon>
        <taxon>Pseudomonadota</taxon>
        <taxon>Alphaproteobacteria</taxon>
        <taxon>Rhodobacterales</taxon>
        <taxon>Roseobacteraceae</taxon>
        <taxon>Nereida</taxon>
    </lineage>
</organism>
<keyword evidence="7" id="KW-1185">Reference proteome</keyword>
<dbReference type="InterPro" id="IPR036390">
    <property type="entry name" value="WH_DNA-bd_sf"/>
</dbReference>
<dbReference type="GO" id="GO:0032993">
    <property type="term" value="C:protein-DNA complex"/>
    <property type="evidence" value="ECO:0007669"/>
    <property type="project" value="TreeGrafter"/>
</dbReference>
<dbReference type="PROSITE" id="PS50931">
    <property type="entry name" value="HTH_LYSR"/>
    <property type="match status" value="1"/>
</dbReference>
<dbReference type="InterPro" id="IPR000847">
    <property type="entry name" value="LysR_HTH_N"/>
</dbReference>
<name>A0A0U1NPW2_9RHOB</name>
<protein>
    <submittedName>
        <fullName evidence="6">Cyn operon transcriptional activator</fullName>
    </submittedName>
</protein>
<sequence length="290" mass="31411">MKFHPLDTVPIIALRALPLIEETGSITRAAIALNVSQPAISRAIGALEQKTGVIVTRRIGGQIRLTAEGERLAELGRREAVLRQDAWEDVIGLKRKKTGAVRIGSIGASASTQLLPPLLSRYQKRFPDVRVAVREIPEQEIAEALKAGLVDVAITLAQDDPSLEQHPLADDYLVAFLPNNQRWPQQLTPRDIAALPFVMTKGGSEPLVRKWFAQAGVVPDIRHEAQQITSLLALVQSGLGVTIISDLAAPKSYPGLAKVPLDPPAPREIVLARLAGNPISEAVSAFWDMI</sequence>
<dbReference type="Pfam" id="PF00126">
    <property type="entry name" value="HTH_1"/>
    <property type="match status" value="1"/>
</dbReference>
<dbReference type="SUPFAM" id="SSF46785">
    <property type="entry name" value="Winged helix' DNA-binding domain"/>
    <property type="match status" value="1"/>
</dbReference>
<dbReference type="Gene3D" id="1.10.10.10">
    <property type="entry name" value="Winged helix-like DNA-binding domain superfamily/Winged helix DNA-binding domain"/>
    <property type="match status" value="1"/>
</dbReference>
<dbReference type="CDD" id="cd05466">
    <property type="entry name" value="PBP2_LTTR_substrate"/>
    <property type="match status" value="1"/>
</dbReference>
<dbReference type="PRINTS" id="PR00039">
    <property type="entry name" value="HTHLYSR"/>
</dbReference>
<feature type="domain" description="HTH lysR-type" evidence="5">
    <location>
        <begin position="9"/>
        <end position="66"/>
    </location>
</feature>
<dbReference type="InterPro" id="IPR036388">
    <property type="entry name" value="WH-like_DNA-bd_sf"/>
</dbReference>
<dbReference type="STRING" id="282199.GCA_001049735_02552"/>
<gene>
    <name evidence="6" type="primary">cynR</name>
    <name evidence="6" type="ORF">NIG5292_02553</name>
</gene>
<dbReference type="GO" id="GO:0003677">
    <property type="term" value="F:DNA binding"/>
    <property type="evidence" value="ECO:0007669"/>
    <property type="project" value="UniProtKB-KW"/>
</dbReference>
<reference evidence="6 7" key="1">
    <citation type="submission" date="2015-04" db="EMBL/GenBank/DDBJ databases">
        <authorList>
            <person name="Syromyatnikov M.Y."/>
            <person name="Popov V.N."/>
        </authorList>
    </citation>
    <scope>NUCLEOTIDE SEQUENCE [LARGE SCALE GENOMIC DNA]</scope>
    <source>
        <strain evidence="6 7">CECT 5292</strain>
    </source>
</reference>
<dbReference type="PANTHER" id="PTHR30346">
    <property type="entry name" value="TRANSCRIPTIONAL DUAL REGULATOR HCAR-RELATED"/>
    <property type="match status" value="1"/>
</dbReference>
<dbReference type="Gene3D" id="3.40.190.290">
    <property type="match status" value="1"/>
</dbReference>
<dbReference type="AlphaFoldDB" id="A0A0U1NPW2"/>
<dbReference type="PANTHER" id="PTHR30346:SF28">
    <property type="entry name" value="HTH-TYPE TRANSCRIPTIONAL REGULATOR CYNR"/>
    <property type="match status" value="1"/>
</dbReference>
<evidence type="ECO:0000256" key="3">
    <source>
        <dbReference type="ARBA" id="ARBA00023125"/>
    </source>
</evidence>
<dbReference type="Proteomes" id="UP000048949">
    <property type="component" value="Unassembled WGS sequence"/>
</dbReference>
<evidence type="ECO:0000256" key="4">
    <source>
        <dbReference type="ARBA" id="ARBA00023163"/>
    </source>
</evidence>
<evidence type="ECO:0000313" key="7">
    <source>
        <dbReference type="Proteomes" id="UP000048949"/>
    </source>
</evidence>
<evidence type="ECO:0000256" key="1">
    <source>
        <dbReference type="ARBA" id="ARBA00009437"/>
    </source>
</evidence>
<accession>A0A0U1NPW2</accession>
<dbReference type="Pfam" id="PF03466">
    <property type="entry name" value="LysR_substrate"/>
    <property type="match status" value="1"/>
</dbReference>
<evidence type="ECO:0000259" key="5">
    <source>
        <dbReference type="PROSITE" id="PS50931"/>
    </source>
</evidence>
<dbReference type="RefSeq" id="WP_048599894.1">
    <property type="nucleotide sequence ID" value="NZ_CBFHGK010000037.1"/>
</dbReference>
<keyword evidence="2" id="KW-0805">Transcription regulation</keyword>
<evidence type="ECO:0000256" key="2">
    <source>
        <dbReference type="ARBA" id="ARBA00023015"/>
    </source>
</evidence>
<dbReference type="GO" id="GO:0003700">
    <property type="term" value="F:DNA-binding transcription factor activity"/>
    <property type="evidence" value="ECO:0007669"/>
    <property type="project" value="InterPro"/>
</dbReference>
<evidence type="ECO:0000313" key="6">
    <source>
        <dbReference type="EMBL" id="CRK76489.1"/>
    </source>
</evidence>
<proteinExistence type="inferred from homology"/>
<dbReference type="SUPFAM" id="SSF53850">
    <property type="entry name" value="Periplasmic binding protein-like II"/>
    <property type="match status" value="1"/>
</dbReference>
<keyword evidence="3" id="KW-0238">DNA-binding</keyword>
<keyword evidence="4" id="KW-0804">Transcription</keyword>
<dbReference type="InterPro" id="IPR005119">
    <property type="entry name" value="LysR_subst-bd"/>
</dbReference>
<comment type="similarity">
    <text evidence="1">Belongs to the LysR transcriptional regulatory family.</text>
</comment>
<dbReference type="OrthoDB" id="9791253at2"/>